<reference evidence="3" key="1">
    <citation type="submission" date="2016-10" db="EMBL/GenBank/DDBJ databases">
        <authorList>
            <person name="Varghese N."/>
            <person name="Submissions S."/>
        </authorList>
    </citation>
    <scope>NUCLEOTIDE SEQUENCE [LARGE SCALE GENOMIC DNA]</scope>
    <source>
        <strain evidence="3">DUS833</strain>
    </source>
</reference>
<feature type="transmembrane region" description="Helical" evidence="1">
    <location>
        <begin position="12"/>
        <end position="31"/>
    </location>
</feature>
<evidence type="ECO:0000313" key="3">
    <source>
        <dbReference type="Proteomes" id="UP000199365"/>
    </source>
</evidence>
<organism evidence="2 3">
    <name type="scientific">Paraburkholderia tuberum</name>
    <dbReference type="NCBI Taxonomy" id="157910"/>
    <lineage>
        <taxon>Bacteria</taxon>
        <taxon>Pseudomonadati</taxon>
        <taxon>Pseudomonadota</taxon>
        <taxon>Betaproteobacteria</taxon>
        <taxon>Burkholderiales</taxon>
        <taxon>Burkholderiaceae</taxon>
        <taxon>Paraburkholderia</taxon>
    </lineage>
</organism>
<sequence>MKAGTLKTIGSYAFAVCIVALYFYALAHDIYTRSFGHLAFDAVFPPAGVVHALLLL</sequence>
<dbReference type="RefSeq" id="WP_167368705.1">
    <property type="nucleotide sequence ID" value="NZ_FNKX01000002.1"/>
</dbReference>
<keyword evidence="1" id="KW-1133">Transmembrane helix</keyword>
<gene>
    <name evidence="2" type="ORF">SAMN05445850_4487</name>
</gene>
<protein>
    <submittedName>
        <fullName evidence="2">Uncharacterized protein</fullName>
    </submittedName>
</protein>
<evidence type="ECO:0000313" key="2">
    <source>
        <dbReference type="EMBL" id="SDR46948.1"/>
    </source>
</evidence>
<dbReference type="Proteomes" id="UP000199365">
    <property type="component" value="Unassembled WGS sequence"/>
</dbReference>
<proteinExistence type="predicted"/>
<dbReference type="AlphaFoldDB" id="A0A1H1JBX7"/>
<evidence type="ECO:0000256" key="1">
    <source>
        <dbReference type="SAM" id="Phobius"/>
    </source>
</evidence>
<name>A0A1H1JBX7_9BURK</name>
<keyword evidence="3" id="KW-1185">Reference proteome</keyword>
<keyword evidence="1" id="KW-0812">Transmembrane</keyword>
<dbReference type="EMBL" id="FNKX01000002">
    <property type="protein sequence ID" value="SDR46948.1"/>
    <property type="molecule type" value="Genomic_DNA"/>
</dbReference>
<accession>A0A1H1JBX7</accession>
<dbReference type="STRING" id="157910.SAMN05445850_4487"/>
<keyword evidence="1" id="KW-0472">Membrane</keyword>